<evidence type="ECO:0000256" key="9">
    <source>
        <dbReference type="ARBA" id="ARBA00025674"/>
    </source>
</evidence>
<accession>A0A1D8NJU9</accession>
<sequence length="366" mass="40861">MEAHKGKQDIFIVQVLITPTFVELNHIYPPIRLLSPPSISSNPSIKFDKTQAPPTLFIYIASYNTPDYQTTLHKSTMLHVRAAASSLREYLTPVSNTSTFRTTGEITPDEFVKAGDYLVEKFPTWSWASASKSKVRDFLPPDKQVLVTRHVPSHVRASTVSGPVTLGEEEDGWTSFGVANTKDADGDDTEEIAEIADSDFEELDDDDDDAAEAPATATDHRTYNLYIAYSTSYRVPKMFLSGYSPEGSPLTPEDMFEDIIPEYRDKTVTIERPTFQDNITMVAIHPCKHANVMRVLMERVEAKGDKDITRGVAKLGVADADDGEGEEEWEEVENSAMRVDQYLVTFLKFIASVTPGIEHDYTMSAL</sequence>
<keyword evidence="8" id="KW-0072">Autophagy</keyword>
<dbReference type="GO" id="GO:0000407">
    <property type="term" value="C:phagophore assembly site"/>
    <property type="evidence" value="ECO:0007669"/>
    <property type="project" value="EnsemblFungi"/>
</dbReference>
<dbReference type="RefSeq" id="XP_504353.3">
    <property type="nucleotide sequence ID" value="XM_504353.3"/>
</dbReference>
<dbReference type="GO" id="GO:0005829">
    <property type="term" value="C:cytosol"/>
    <property type="evidence" value="ECO:0007669"/>
    <property type="project" value="EnsemblFungi"/>
</dbReference>
<dbReference type="GO" id="GO:0032258">
    <property type="term" value="P:cytoplasm to vacuole targeting by the Cvt pathway"/>
    <property type="evidence" value="ECO:0007669"/>
    <property type="project" value="EnsemblFungi"/>
</dbReference>
<evidence type="ECO:0000256" key="7">
    <source>
        <dbReference type="ARBA" id="ARBA00022927"/>
    </source>
</evidence>
<dbReference type="OMA" id="HCPTWSW"/>
<name>A0A1D8NJU9_YARLL</name>
<gene>
    <name evidence="12" type="ORF">YALI1_E29137g</name>
</gene>
<dbReference type="AlphaFoldDB" id="A0A1D8NJU9"/>
<dbReference type="EMBL" id="CP017557">
    <property type="protein sequence ID" value="AOW05914.1"/>
    <property type="molecule type" value="Genomic_DNA"/>
</dbReference>
<dbReference type="eggNOG" id="KOG2981">
    <property type="taxonomic scope" value="Eukaryota"/>
</dbReference>
<comment type="function">
    <text evidence="9">E2 conjugating enzyme required for the cytoplasm to vacuole transport (Cvt) and autophagy. Required for selective autophagic degradation of the nucleus (nucleophagy) as well as for mitophagy which contributes to regulate mitochondrial quantity and quality by eliminating the mitochondria to a basal level to fulfill cellular energy requirements and preventing excess ROS production. Responsible for the E2-like covalent binding of phosphatidylethanolamine to the C-terminal Gly of ATG8. The ATG12-ATG5 conjugate plays a role of an E3 and promotes the transfer of ATG8 from ATG3 to phosphatidylethanolamine (PE). This step is required for the membrane association of ATG8. The formation of the ATG8-phosphatidylethanolamine conjugate is essential for autophagy and for the cytoplasm to vacuole transport (Cvt). The ATG8-PE conjugate mediates tethering between adjacent membranes and stimulates membrane hemifusion, leading to expansion of the autophagosomal membrane during autophagy.</text>
</comment>
<proteinExistence type="inferred from homology"/>
<dbReference type="VEuPathDB" id="FungiDB:YALI1_E29137g"/>
<evidence type="ECO:0000256" key="4">
    <source>
        <dbReference type="ARBA" id="ARBA00022448"/>
    </source>
</evidence>
<evidence type="ECO:0000313" key="13">
    <source>
        <dbReference type="Proteomes" id="UP000182444"/>
    </source>
</evidence>
<keyword evidence="6" id="KW-0833">Ubl conjugation pathway</keyword>
<dbReference type="GO" id="GO:0034727">
    <property type="term" value="P:piecemeal microautophagy of the nucleus"/>
    <property type="evidence" value="ECO:0007669"/>
    <property type="project" value="EnsemblFungi"/>
</dbReference>
<dbReference type="GO" id="GO:0061723">
    <property type="term" value="P:glycophagy"/>
    <property type="evidence" value="ECO:0007669"/>
    <property type="project" value="TreeGrafter"/>
</dbReference>
<dbReference type="SMR" id="A0A1D8NJU9"/>
<evidence type="ECO:0000256" key="1">
    <source>
        <dbReference type="ARBA" id="ARBA00004496"/>
    </source>
</evidence>
<dbReference type="KEGG" id="yli:2912551"/>
<evidence type="ECO:0000256" key="6">
    <source>
        <dbReference type="ARBA" id="ARBA00022786"/>
    </source>
</evidence>
<keyword evidence="5" id="KW-0963">Cytoplasm</keyword>
<evidence type="ECO:0000313" key="12">
    <source>
        <dbReference type="EMBL" id="AOW05914.1"/>
    </source>
</evidence>
<dbReference type="Pfam" id="PF03987">
    <property type="entry name" value="Autophagy_act_C"/>
    <property type="match status" value="1"/>
</dbReference>
<evidence type="ECO:0000256" key="8">
    <source>
        <dbReference type="ARBA" id="ARBA00023006"/>
    </source>
</evidence>
<evidence type="ECO:0000256" key="11">
    <source>
        <dbReference type="ARBA" id="ARBA00033139"/>
    </source>
</evidence>
<keyword evidence="4" id="KW-0813">Transport</keyword>
<dbReference type="GO" id="GO:0000045">
    <property type="term" value="P:autophagosome assembly"/>
    <property type="evidence" value="ECO:0007669"/>
    <property type="project" value="EnsemblFungi"/>
</dbReference>
<dbReference type="InterPro" id="IPR007135">
    <property type="entry name" value="Atg3/Atg10"/>
</dbReference>
<protein>
    <recommendedName>
        <fullName evidence="3">Autophagy-related protein 3</fullName>
    </recommendedName>
    <alternativeName>
        <fullName evidence="10 11">Autophagy-related E2-like conjugation enzyme ATG3</fullName>
    </alternativeName>
</protein>
<dbReference type="PANTHER" id="PTHR12866">
    <property type="entry name" value="UBIQUITIN-LIKE-CONJUGATING ENZYME ATG3"/>
    <property type="match status" value="1"/>
</dbReference>
<dbReference type="GO" id="GO:0006612">
    <property type="term" value="P:protein targeting to membrane"/>
    <property type="evidence" value="ECO:0007669"/>
    <property type="project" value="EnsemblFungi"/>
</dbReference>
<dbReference type="GO" id="GO:0000422">
    <property type="term" value="P:autophagy of mitochondrion"/>
    <property type="evidence" value="ECO:0007669"/>
    <property type="project" value="EnsemblFungi"/>
</dbReference>
<evidence type="ECO:0000256" key="10">
    <source>
        <dbReference type="ARBA" id="ARBA00032144"/>
    </source>
</evidence>
<dbReference type="GO" id="GO:0019776">
    <property type="term" value="F:Atg8-family ligase activity"/>
    <property type="evidence" value="ECO:0007669"/>
    <property type="project" value="EnsemblFungi"/>
</dbReference>
<dbReference type="GeneID" id="2912551"/>
<keyword evidence="7" id="KW-0653">Protein transport</keyword>
<dbReference type="GO" id="GO:0005739">
    <property type="term" value="C:mitochondrion"/>
    <property type="evidence" value="ECO:0007669"/>
    <property type="project" value="EnsemblFungi"/>
</dbReference>
<organism evidence="12 13">
    <name type="scientific">Yarrowia lipolytica</name>
    <name type="common">Candida lipolytica</name>
    <dbReference type="NCBI Taxonomy" id="4952"/>
    <lineage>
        <taxon>Eukaryota</taxon>
        <taxon>Fungi</taxon>
        <taxon>Dikarya</taxon>
        <taxon>Ascomycota</taxon>
        <taxon>Saccharomycotina</taxon>
        <taxon>Dipodascomycetes</taxon>
        <taxon>Dipodascales</taxon>
        <taxon>Dipodascales incertae sedis</taxon>
        <taxon>Yarrowia</taxon>
    </lineage>
</organism>
<evidence type="ECO:0000256" key="5">
    <source>
        <dbReference type="ARBA" id="ARBA00022490"/>
    </source>
</evidence>
<evidence type="ECO:0000256" key="3">
    <source>
        <dbReference type="ARBA" id="ARBA00018067"/>
    </source>
</evidence>
<dbReference type="PANTHER" id="PTHR12866:SF2">
    <property type="entry name" value="UBIQUITIN-LIKE-CONJUGATING ENZYME ATG3"/>
    <property type="match status" value="1"/>
</dbReference>
<evidence type="ECO:0000256" key="2">
    <source>
        <dbReference type="ARBA" id="ARBA00007683"/>
    </source>
</evidence>
<comment type="similarity">
    <text evidence="2">Belongs to the ATG3 family.</text>
</comment>
<comment type="subcellular location">
    <subcellularLocation>
        <location evidence="1">Cytoplasm</location>
    </subcellularLocation>
</comment>
<dbReference type="VEuPathDB" id="FungiDB:YALI0_E24453g"/>
<dbReference type="GO" id="GO:0061908">
    <property type="term" value="C:phagophore"/>
    <property type="evidence" value="ECO:0007669"/>
    <property type="project" value="EnsemblFungi"/>
</dbReference>
<dbReference type="Proteomes" id="UP000182444">
    <property type="component" value="Chromosome 1E"/>
</dbReference>
<reference evidence="12 13" key="1">
    <citation type="journal article" date="2016" name="PLoS ONE">
        <title>Sequence Assembly of Yarrowia lipolytica Strain W29/CLIB89 Shows Transposable Element Diversity.</title>
        <authorList>
            <person name="Magnan C."/>
            <person name="Yu J."/>
            <person name="Chang I."/>
            <person name="Jahn E."/>
            <person name="Kanomata Y."/>
            <person name="Wu J."/>
            <person name="Zeller M."/>
            <person name="Oakes M."/>
            <person name="Baldi P."/>
            <person name="Sandmeyer S."/>
        </authorList>
    </citation>
    <scope>NUCLEOTIDE SEQUENCE [LARGE SCALE GENOMIC DNA]</scope>
    <source>
        <strain evidence="13">CLIB89(W29)</strain>
    </source>
</reference>